<evidence type="ECO:0000313" key="2">
    <source>
        <dbReference type="Proteomes" id="UP000252357"/>
    </source>
</evidence>
<comment type="caution">
    <text evidence="1">The sequence shown here is derived from an EMBL/GenBank/DDBJ whole genome shotgun (WGS) entry which is preliminary data.</text>
</comment>
<evidence type="ECO:0000313" key="1">
    <source>
        <dbReference type="EMBL" id="RCS57029.1"/>
    </source>
</evidence>
<proteinExistence type="predicted"/>
<dbReference type="Proteomes" id="UP000252357">
    <property type="component" value="Unassembled WGS sequence"/>
</dbReference>
<reference evidence="1 2" key="1">
    <citation type="journal article" date="2018" name="Int. J. Syst. Evol. Microbiol.">
        <title>Parvibium lacunae gen. nov., sp. nov., a new member of the family Alcaligenaceae isolated from a freshwater pond.</title>
        <authorList>
            <person name="Chen W.M."/>
            <person name="Xie P.B."/>
            <person name="Hsu M.Y."/>
            <person name="Sheu S.Y."/>
        </authorList>
    </citation>
    <scope>NUCLEOTIDE SEQUENCE [LARGE SCALE GENOMIC DNA]</scope>
    <source>
        <strain evidence="1 2">KMB9</strain>
    </source>
</reference>
<keyword evidence="2" id="KW-1185">Reference proteome</keyword>
<dbReference type="EMBL" id="QPGB01000004">
    <property type="protein sequence ID" value="RCS57029.1"/>
    <property type="molecule type" value="Genomic_DNA"/>
</dbReference>
<sequence length="138" mass="16217">MPRIVFVTRSEWDRLHTEAYQPQQVESLLKQSQPQKVLAARYGGSLVTALDVWLGKTEQRRLECWSLIPREQYMGRVSHKLDARAHWARDFHGLLVQYQEANYVLDSPITFLVRMDKLHPDEKNKTNIDLATLPLFDR</sequence>
<accession>A0A368L0F2</accession>
<protein>
    <submittedName>
        <fullName evidence="1">Uncharacterized protein</fullName>
    </submittedName>
</protein>
<gene>
    <name evidence="1" type="ORF">DU000_09485</name>
</gene>
<dbReference type="AlphaFoldDB" id="A0A368L0F2"/>
<organism evidence="1 2">
    <name type="scientific">Parvibium lacunae</name>
    <dbReference type="NCBI Taxonomy" id="1888893"/>
    <lineage>
        <taxon>Bacteria</taxon>
        <taxon>Pseudomonadati</taxon>
        <taxon>Pseudomonadota</taxon>
        <taxon>Betaproteobacteria</taxon>
        <taxon>Burkholderiales</taxon>
        <taxon>Alcaligenaceae</taxon>
        <taxon>Parvibium</taxon>
    </lineage>
</organism>
<dbReference type="RefSeq" id="WP_114403171.1">
    <property type="nucleotide sequence ID" value="NZ_QPGB01000004.1"/>
</dbReference>
<name>A0A368L0F2_9BURK</name>